<comment type="caution">
    <text evidence="2">The sequence shown here is derived from an EMBL/GenBank/DDBJ whole genome shotgun (WGS) entry which is preliminary data.</text>
</comment>
<dbReference type="InterPro" id="IPR056918">
    <property type="entry name" value="8xMP"/>
</dbReference>
<dbReference type="Proteomes" id="UP001376459">
    <property type="component" value="Unassembled WGS sequence"/>
</dbReference>
<name>A0ABU8UV29_9ACTN</name>
<keyword evidence="1" id="KW-1133">Transmembrane helix</keyword>
<proteinExistence type="predicted"/>
<evidence type="ECO:0000256" key="1">
    <source>
        <dbReference type="SAM" id="Phobius"/>
    </source>
</evidence>
<evidence type="ECO:0000313" key="2">
    <source>
        <dbReference type="EMBL" id="MEJ8672763.1"/>
    </source>
</evidence>
<keyword evidence="1" id="KW-0472">Membrane</keyword>
<evidence type="ECO:0000313" key="3">
    <source>
        <dbReference type="Proteomes" id="UP001376459"/>
    </source>
</evidence>
<dbReference type="EMBL" id="JBBKAK010000001">
    <property type="protein sequence ID" value="MEJ8672763.1"/>
    <property type="molecule type" value="Genomic_DNA"/>
</dbReference>
<keyword evidence="3" id="KW-1185">Reference proteome</keyword>
<protein>
    <recommendedName>
        <fullName evidence="4">YggT family protein</fullName>
    </recommendedName>
</protein>
<organism evidence="2 3">
    <name type="scientific">Streptomyces machairae</name>
    <dbReference type="NCBI Taxonomy" id="3134109"/>
    <lineage>
        <taxon>Bacteria</taxon>
        <taxon>Bacillati</taxon>
        <taxon>Actinomycetota</taxon>
        <taxon>Actinomycetes</taxon>
        <taxon>Kitasatosporales</taxon>
        <taxon>Streptomycetaceae</taxon>
        <taxon>Streptomyces</taxon>
    </lineage>
</organism>
<feature type="transmembrane region" description="Helical" evidence="1">
    <location>
        <begin position="73"/>
        <end position="90"/>
    </location>
</feature>
<reference evidence="2 3" key="1">
    <citation type="submission" date="2024-03" db="EMBL/GenBank/DDBJ databases">
        <title>Novel Streptomyces species of biotechnological and ecological value are a feature of Machair soil.</title>
        <authorList>
            <person name="Prole J.R."/>
            <person name="Goodfellow M."/>
            <person name="Allenby N."/>
            <person name="Ward A.C."/>
        </authorList>
    </citation>
    <scope>NUCLEOTIDE SEQUENCE [LARGE SCALE GENOMIC DNA]</scope>
    <source>
        <strain evidence="2 3">MS1.AVA.1</strain>
    </source>
</reference>
<accession>A0ABU8UV29</accession>
<evidence type="ECO:0008006" key="4">
    <source>
        <dbReference type="Google" id="ProtNLM"/>
    </source>
</evidence>
<gene>
    <name evidence="2" type="ORF">WKI71_43700</name>
</gene>
<sequence length="92" mass="10470">MLVLAVVVLLVECGAWYWILRSYQQLSSAKFRVIGALEERLPAGPWYRAEWTAVGAGRDWSRYLPMTRIEQCVPIVFALAYLALLIILLVDS</sequence>
<dbReference type="Pfam" id="PF24838">
    <property type="entry name" value="8xMP"/>
    <property type="match status" value="1"/>
</dbReference>
<keyword evidence="1" id="KW-0812">Transmembrane</keyword>